<evidence type="ECO:0000313" key="2">
    <source>
        <dbReference type="Proteomes" id="UP001060085"/>
    </source>
</evidence>
<evidence type="ECO:0000313" key="1">
    <source>
        <dbReference type="EMBL" id="KAI5655036.1"/>
    </source>
</evidence>
<comment type="caution">
    <text evidence="1">The sequence shown here is derived from an EMBL/GenBank/DDBJ whole genome shotgun (WGS) entry which is preliminary data.</text>
</comment>
<accession>A0ACC0A673</accession>
<name>A0ACC0A673_CATRO</name>
<organism evidence="1 2">
    <name type="scientific">Catharanthus roseus</name>
    <name type="common">Madagascar periwinkle</name>
    <name type="synonym">Vinca rosea</name>
    <dbReference type="NCBI Taxonomy" id="4058"/>
    <lineage>
        <taxon>Eukaryota</taxon>
        <taxon>Viridiplantae</taxon>
        <taxon>Streptophyta</taxon>
        <taxon>Embryophyta</taxon>
        <taxon>Tracheophyta</taxon>
        <taxon>Spermatophyta</taxon>
        <taxon>Magnoliopsida</taxon>
        <taxon>eudicotyledons</taxon>
        <taxon>Gunneridae</taxon>
        <taxon>Pentapetalae</taxon>
        <taxon>asterids</taxon>
        <taxon>lamiids</taxon>
        <taxon>Gentianales</taxon>
        <taxon>Apocynaceae</taxon>
        <taxon>Rauvolfioideae</taxon>
        <taxon>Vinceae</taxon>
        <taxon>Catharanthinae</taxon>
        <taxon>Catharanthus</taxon>
    </lineage>
</organism>
<reference evidence="2" key="1">
    <citation type="journal article" date="2023" name="Nat. Plants">
        <title>Single-cell RNA sequencing provides a high-resolution roadmap for understanding the multicellular compartmentation of specialized metabolism.</title>
        <authorList>
            <person name="Sun S."/>
            <person name="Shen X."/>
            <person name="Li Y."/>
            <person name="Li Y."/>
            <person name="Wang S."/>
            <person name="Li R."/>
            <person name="Zhang H."/>
            <person name="Shen G."/>
            <person name="Guo B."/>
            <person name="Wei J."/>
            <person name="Xu J."/>
            <person name="St-Pierre B."/>
            <person name="Chen S."/>
            <person name="Sun C."/>
        </authorList>
    </citation>
    <scope>NUCLEOTIDE SEQUENCE [LARGE SCALE GENOMIC DNA]</scope>
</reference>
<sequence length="144" mass="16325">MESNLPVWLLFLLFLLSLRLWVVQSMLESKLHPMVLEQNLNRQTLVSEVVDVFKRSPKKQVLLKVERSELDVEINVIPDVNSDDPGRIGVITLNPLPTLDGGTLALILISSQRIMSSGIMFDVILGIFLLILDTLNLDFIRDLF</sequence>
<dbReference type="Proteomes" id="UP001060085">
    <property type="component" value="Linkage Group LG07"/>
</dbReference>
<gene>
    <name evidence="1" type="ORF">M9H77_32223</name>
</gene>
<proteinExistence type="predicted"/>
<keyword evidence="2" id="KW-1185">Reference proteome</keyword>
<dbReference type="EMBL" id="CM044707">
    <property type="protein sequence ID" value="KAI5655036.1"/>
    <property type="molecule type" value="Genomic_DNA"/>
</dbReference>
<protein>
    <submittedName>
        <fullName evidence="1">Uncharacterized protein</fullName>
    </submittedName>
</protein>